<comment type="caution">
    <text evidence="1">The sequence shown here is derived from an EMBL/GenBank/DDBJ whole genome shotgun (WGS) entry which is preliminary data.</text>
</comment>
<evidence type="ECO:0000313" key="2">
    <source>
        <dbReference type="Proteomes" id="UP001305779"/>
    </source>
</evidence>
<gene>
    <name evidence="1" type="ORF">PRZ48_011864</name>
</gene>
<dbReference type="Proteomes" id="UP001305779">
    <property type="component" value="Unassembled WGS sequence"/>
</dbReference>
<keyword evidence="2" id="KW-1185">Reference proteome</keyword>
<dbReference type="InterPro" id="IPR029069">
    <property type="entry name" value="HotDog_dom_sf"/>
</dbReference>
<sequence length="277" mass="31965">MQRGGPVALWRATSLTSSHASLIRTSSYSTQEPPNQSLSPRWLTEVKHRIGHCITFGLTRPQIHEAGKILQTISRDWRELVAGSEGFLTGRDRRIVYNRYAETGRIGWASNYSKYIDPENAEAWRGLWTPKGEGLILRKITTEFKFPMQYPDHVTIYHKLAKQPVEGTDTFDLHVVILSELHQRPAARVVEDCVLYDYRKGKKTPIRPFMLEVLQETWRLQEEAKRENSQKVVDILDRVRRLELDSWDRPDAVEDMGSSQGFLVYGKWTPGSLEVKT</sequence>
<dbReference type="SUPFAM" id="SSF54637">
    <property type="entry name" value="Thioesterase/thiol ester dehydrase-isomerase"/>
    <property type="match status" value="1"/>
</dbReference>
<protein>
    <submittedName>
        <fullName evidence="1">Uncharacterized protein</fullName>
    </submittedName>
</protein>
<dbReference type="Gene3D" id="3.10.129.10">
    <property type="entry name" value="Hotdog Thioesterase"/>
    <property type="match status" value="1"/>
</dbReference>
<name>A0ABR0E8K2_ZASCE</name>
<evidence type="ECO:0000313" key="1">
    <source>
        <dbReference type="EMBL" id="KAK4497413.1"/>
    </source>
</evidence>
<organism evidence="1 2">
    <name type="scientific">Zasmidium cellare</name>
    <name type="common">Wine cellar mold</name>
    <name type="synonym">Racodium cellare</name>
    <dbReference type="NCBI Taxonomy" id="395010"/>
    <lineage>
        <taxon>Eukaryota</taxon>
        <taxon>Fungi</taxon>
        <taxon>Dikarya</taxon>
        <taxon>Ascomycota</taxon>
        <taxon>Pezizomycotina</taxon>
        <taxon>Dothideomycetes</taxon>
        <taxon>Dothideomycetidae</taxon>
        <taxon>Mycosphaerellales</taxon>
        <taxon>Mycosphaerellaceae</taxon>
        <taxon>Zasmidium</taxon>
    </lineage>
</organism>
<dbReference type="Pfam" id="PF13279">
    <property type="entry name" value="4HBT_2"/>
    <property type="match status" value="1"/>
</dbReference>
<reference evidence="1 2" key="1">
    <citation type="journal article" date="2023" name="G3 (Bethesda)">
        <title>A chromosome-level genome assembly of Zasmidium syzygii isolated from banana leaves.</title>
        <authorList>
            <person name="van Westerhoven A.C."/>
            <person name="Mehrabi R."/>
            <person name="Talebi R."/>
            <person name="Steentjes M.B.F."/>
            <person name="Corcolon B."/>
            <person name="Chong P.A."/>
            <person name="Kema G.H.J."/>
            <person name="Seidl M.F."/>
        </authorList>
    </citation>
    <scope>NUCLEOTIDE SEQUENCE [LARGE SCALE GENOMIC DNA]</scope>
    <source>
        <strain evidence="1 2">P124</strain>
    </source>
</reference>
<dbReference type="EMBL" id="JAXOVC010000009">
    <property type="protein sequence ID" value="KAK4497413.1"/>
    <property type="molecule type" value="Genomic_DNA"/>
</dbReference>
<accession>A0ABR0E8K2</accession>
<proteinExistence type="predicted"/>